<feature type="binding site" evidence="3">
    <location>
        <begin position="11"/>
        <end position="16"/>
    </location>
    <ligand>
        <name>ATP</name>
        <dbReference type="ChEBI" id="CHEBI:30616"/>
    </ligand>
</feature>
<comment type="caution">
    <text evidence="5">The sequence shown here is derived from an EMBL/GenBank/DDBJ whole genome shotgun (WGS) entry which is preliminary data.</text>
</comment>
<dbReference type="Gene3D" id="3.40.50.300">
    <property type="entry name" value="P-loop containing nucleotide triphosphate hydrolases"/>
    <property type="match status" value="1"/>
</dbReference>
<comment type="pathway">
    <text evidence="3">Cofactor biosynthesis; coenzyme A biosynthesis; CoA from (R)-pantothenate: step 5/5.</text>
</comment>
<evidence type="ECO:0000256" key="1">
    <source>
        <dbReference type="ARBA" id="ARBA00022741"/>
    </source>
</evidence>
<dbReference type="GO" id="GO:0005524">
    <property type="term" value="F:ATP binding"/>
    <property type="evidence" value="ECO:0007669"/>
    <property type="project" value="UniProtKB-UniRule"/>
</dbReference>
<gene>
    <name evidence="3" type="primary">coaE</name>
    <name evidence="5" type="ORF">IAA86_03295</name>
</gene>
<keyword evidence="3" id="KW-0173">Coenzyme A biosynthesis</keyword>
<proteinExistence type="inferred from homology"/>
<evidence type="ECO:0000313" key="6">
    <source>
        <dbReference type="Proteomes" id="UP000886865"/>
    </source>
</evidence>
<dbReference type="GO" id="GO:0004140">
    <property type="term" value="F:dephospho-CoA kinase activity"/>
    <property type="evidence" value="ECO:0007669"/>
    <property type="project" value="UniProtKB-UniRule"/>
</dbReference>
<dbReference type="PANTHER" id="PTHR10695:SF46">
    <property type="entry name" value="BIFUNCTIONAL COENZYME A SYNTHASE-RELATED"/>
    <property type="match status" value="1"/>
</dbReference>
<dbReference type="PANTHER" id="PTHR10695">
    <property type="entry name" value="DEPHOSPHO-COA KINASE-RELATED"/>
    <property type="match status" value="1"/>
</dbReference>
<reference evidence="5" key="1">
    <citation type="submission" date="2020-10" db="EMBL/GenBank/DDBJ databases">
        <authorList>
            <person name="Gilroy R."/>
        </authorList>
    </citation>
    <scope>NUCLEOTIDE SEQUENCE</scope>
    <source>
        <strain evidence="5">CHK152-2871</strain>
    </source>
</reference>
<dbReference type="Proteomes" id="UP000886865">
    <property type="component" value="Unassembled WGS sequence"/>
</dbReference>
<comment type="subcellular location">
    <subcellularLocation>
        <location evidence="3">Cytoplasm</location>
    </subcellularLocation>
</comment>
<keyword evidence="3" id="KW-0963">Cytoplasm</keyword>
<protein>
    <recommendedName>
        <fullName evidence="3 4">Dephospho-CoA kinase</fullName>
        <ecNumber evidence="3 4">2.7.1.24</ecNumber>
    </recommendedName>
    <alternativeName>
        <fullName evidence="3">Dephosphocoenzyme A kinase</fullName>
    </alternativeName>
</protein>
<dbReference type="PROSITE" id="PS51219">
    <property type="entry name" value="DPCK"/>
    <property type="match status" value="1"/>
</dbReference>
<evidence type="ECO:0000313" key="5">
    <source>
        <dbReference type="EMBL" id="HIS74029.1"/>
    </source>
</evidence>
<dbReference type="InterPro" id="IPR001977">
    <property type="entry name" value="Depp_CoAkinase"/>
</dbReference>
<name>A0A9D1FHY2_9BACT</name>
<keyword evidence="1 3" id="KW-0547">Nucleotide-binding</keyword>
<sequence>MIKIAITGNIASGKSMVQDIISSFGYVVMDTDVCAHDLLKNNKDVIKFFGTDCREKLGKIVFSDNLKLKKLESILHPLVKNEIFNFFAVNSNKNAVFVSVPQLFEAGFDNIFDKIIFVSAPYETRLKRLITRNGYDSEYAKLRLSSQIDEKFKIPKCDCVIVNDSDIISLEYKTKECLELLL</sequence>
<dbReference type="EC" id="2.7.1.24" evidence="3 4"/>
<dbReference type="EMBL" id="DVJQ01000028">
    <property type="protein sequence ID" value="HIS74029.1"/>
    <property type="molecule type" value="Genomic_DNA"/>
</dbReference>
<evidence type="ECO:0000256" key="2">
    <source>
        <dbReference type="ARBA" id="ARBA00022840"/>
    </source>
</evidence>
<comment type="function">
    <text evidence="3">Catalyzes the phosphorylation of the 3'-hydroxyl group of dephosphocoenzyme A to form coenzyme A.</text>
</comment>
<evidence type="ECO:0000256" key="3">
    <source>
        <dbReference type="HAMAP-Rule" id="MF_00376"/>
    </source>
</evidence>
<keyword evidence="3 5" id="KW-0418">Kinase</keyword>
<comment type="similarity">
    <text evidence="3">Belongs to the CoaE family.</text>
</comment>
<reference evidence="5" key="2">
    <citation type="journal article" date="2021" name="PeerJ">
        <title>Extensive microbial diversity within the chicken gut microbiome revealed by metagenomics and culture.</title>
        <authorList>
            <person name="Gilroy R."/>
            <person name="Ravi A."/>
            <person name="Getino M."/>
            <person name="Pursley I."/>
            <person name="Horton D.L."/>
            <person name="Alikhan N.F."/>
            <person name="Baker D."/>
            <person name="Gharbi K."/>
            <person name="Hall N."/>
            <person name="Watson M."/>
            <person name="Adriaenssens E.M."/>
            <person name="Foster-Nyarko E."/>
            <person name="Jarju S."/>
            <person name="Secka A."/>
            <person name="Antonio M."/>
            <person name="Oren A."/>
            <person name="Chaudhuri R.R."/>
            <person name="La Ragione R."/>
            <person name="Hildebrand F."/>
            <person name="Pallen M.J."/>
        </authorList>
    </citation>
    <scope>NUCLEOTIDE SEQUENCE</scope>
    <source>
        <strain evidence="5">CHK152-2871</strain>
    </source>
</reference>
<dbReference type="CDD" id="cd02022">
    <property type="entry name" value="DPCK"/>
    <property type="match status" value="1"/>
</dbReference>
<evidence type="ECO:0000256" key="4">
    <source>
        <dbReference type="NCBIfam" id="TIGR00152"/>
    </source>
</evidence>
<dbReference type="Pfam" id="PF01121">
    <property type="entry name" value="CoaE"/>
    <property type="match status" value="1"/>
</dbReference>
<dbReference type="GO" id="GO:0015937">
    <property type="term" value="P:coenzyme A biosynthetic process"/>
    <property type="evidence" value="ECO:0007669"/>
    <property type="project" value="UniProtKB-UniRule"/>
</dbReference>
<dbReference type="InterPro" id="IPR027417">
    <property type="entry name" value="P-loop_NTPase"/>
</dbReference>
<keyword evidence="3 5" id="KW-0808">Transferase</keyword>
<dbReference type="SUPFAM" id="SSF52540">
    <property type="entry name" value="P-loop containing nucleoside triphosphate hydrolases"/>
    <property type="match status" value="1"/>
</dbReference>
<organism evidence="5 6">
    <name type="scientific">Candidatus Galligastranaerophilus intestinavium</name>
    <dbReference type="NCBI Taxonomy" id="2840836"/>
    <lineage>
        <taxon>Bacteria</taxon>
        <taxon>Candidatus Galligastranaerophilus</taxon>
    </lineage>
</organism>
<dbReference type="AlphaFoldDB" id="A0A9D1FHY2"/>
<dbReference type="GO" id="GO:0005737">
    <property type="term" value="C:cytoplasm"/>
    <property type="evidence" value="ECO:0007669"/>
    <property type="project" value="UniProtKB-SubCell"/>
</dbReference>
<dbReference type="NCBIfam" id="TIGR00152">
    <property type="entry name" value="dephospho-CoA kinase"/>
    <property type="match status" value="1"/>
</dbReference>
<keyword evidence="2 3" id="KW-0067">ATP-binding</keyword>
<dbReference type="HAMAP" id="MF_00376">
    <property type="entry name" value="Dephospho_CoA_kinase"/>
    <property type="match status" value="1"/>
</dbReference>
<comment type="catalytic activity">
    <reaction evidence="3">
        <text>3'-dephospho-CoA + ATP = ADP + CoA + H(+)</text>
        <dbReference type="Rhea" id="RHEA:18245"/>
        <dbReference type="ChEBI" id="CHEBI:15378"/>
        <dbReference type="ChEBI" id="CHEBI:30616"/>
        <dbReference type="ChEBI" id="CHEBI:57287"/>
        <dbReference type="ChEBI" id="CHEBI:57328"/>
        <dbReference type="ChEBI" id="CHEBI:456216"/>
        <dbReference type="EC" id="2.7.1.24"/>
    </reaction>
</comment>
<accession>A0A9D1FHY2</accession>